<dbReference type="CDD" id="cd00761">
    <property type="entry name" value="Glyco_tranf_GTA_type"/>
    <property type="match status" value="1"/>
</dbReference>
<keyword evidence="7" id="KW-1185">Reference proteome</keyword>
<evidence type="ECO:0000256" key="1">
    <source>
        <dbReference type="ARBA" id="ARBA00006739"/>
    </source>
</evidence>
<organism evidence="6 7">
    <name type="scientific">Massilia yuzhufengensis</name>
    <dbReference type="NCBI Taxonomy" id="1164594"/>
    <lineage>
        <taxon>Bacteria</taxon>
        <taxon>Pseudomonadati</taxon>
        <taxon>Pseudomonadota</taxon>
        <taxon>Betaproteobacteria</taxon>
        <taxon>Burkholderiales</taxon>
        <taxon>Oxalobacteraceae</taxon>
        <taxon>Telluria group</taxon>
        <taxon>Massilia</taxon>
    </lineage>
</organism>
<sequence length="319" mass="36097">MKTIAIIICTWNRADSLRATLQSLRQQAANDAVVEVIVVDNNSSDATRATVEELASAWHPGRLRYVFEGRQGKQFALNAGIRACQAELLAFTDDDILFPAGWIDALQAVFTDPHVELAGGRTLLEWPEGGPPRWYDQDMHAILGAVDLGPSKLQPPPPGYAPAGANLVARRSVFDSAGLFSERHFRHMDYEFGIRCAKQGIKLAYAPDLVVYAPVDRAMLTRRYFRRWSFKAGISSSDEDAPNTRLFLGAPRWIFTRLAMDALAWPSDMLLRPANRAFSRQLRIWRALGTISSRWYAKLWPESYPQWVEHYSQKKKNVY</sequence>
<evidence type="ECO:0000259" key="4">
    <source>
        <dbReference type="Pfam" id="PF00535"/>
    </source>
</evidence>
<evidence type="ECO:0000313" key="6">
    <source>
        <dbReference type="EMBL" id="SFB74976.1"/>
    </source>
</evidence>
<dbReference type="SUPFAM" id="SSF53448">
    <property type="entry name" value="Nucleotide-diphospho-sugar transferases"/>
    <property type="match status" value="1"/>
</dbReference>
<dbReference type="InterPro" id="IPR029044">
    <property type="entry name" value="Nucleotide-diphossugar_trans"/>
</dbReference>
<dbReference type="STRING" id="1164594.SAMN05216204_101239"/>
<dbReference type="Proteomes" id="UP000198639">
    <property type="component" value="Unassembled WGS sequence"/>
</dbReference>
<comment type="similarity">
    <text evidence="1">Belongs to the glycosyltransferase 2 family.</text>
</comment>
<gene>
    <name evidence="6" type="ORF">SAMN05216204_101239</name>
</gene>
<dbReference type="GO" id="GO:0016757">
    <property type="term" value="F:glycosyltransferase activity"/>
    <property type="evidence" value="ECO:0007669"/>
    <property type="project" value="UniProtKB-KW"/>
</dbReference>
<keyword evidence="3 6" id="KW-0808">Transferase</keyword>
<dbReference type="Gene3D" id="3.90.550.10">
    <property type="entry name" value="Spore Coat Polysaccharide Biosynthesis Protein SpsA, Chain A"/>
    <property type="match status" value="1"/>
</dbReference>
<proteinExistence type="inferred from homology"/>
<reference evidence="7" key="1">
    <citation type="submission" date="2016-10" db="EMBL/GenBank/DDBJ databases">
        <authorList>
            <person name="Varghese N."/>
            <person name="Submissions S."/>
        </authorList>
    </citation>
    <scope>NUCLEOTIDE SEQUENCE [LARGE SCALE GENOMIC DNA]</scope>
    <source>
        <strain evidence="7">CGMCC 1.12041</strain>
    </source>
</reference>
<evidence type="ECO:0000313" key="7">
    <source>
        <dbReference type="Proteomes" id="UP000198639"/>
    </source>
</evidence>
<protein>
    <submittedName>
        <fullName evidence="6">Glycosyltransferase, GT2 family</fullName>
    </submittedName>
</protein>
<dbReference type="InterPro" id="IPR001173">
    <property type="entry name" value="Glyco_trans_2-like"/>
</dbReference>
<dbReference type="RefSeq" id="WP_091869995.1">
    <property type="nucleotide sequence ID" value="NZ_FOLD01000001.1"/>
</dbReference>
<dbReference type="Pfam" id="PF13632">
    <property type="entry name" value="Glyco_trans_2_3"/>
    <property type="match status" value="1"/>
</dbReference>
<evidence type="ECO:0000256" key="2">
    <source>
        <dbReference type="ARBA" id="ARBA00022676"/>
    </source>
</evidence>
<accession>A0A1I1DKL2</accession>
<dbReference type="EMBL" id="FOLD01000001">
    <property type="protein sequence ID" value="SFB74976.1"/>
    <property type="molecule type" value="Genomic_DNA"/>
</dbReference>
<keyword evidence="2" id="KW-0328">Glycosyltransferase</keyword>
<dbReference type="OrthoDB" id="8779556at2"/>
<feature type="domain" description="Glycosyltransferase 2-like" evidence="4">
    <location>
        <begin position="6"/>
        <end position="122"/>
    </location>
</feature>
<evidence type="ECO:0000256" key="3">
    <source>
        <dbReference type="ARBA" id="ARBA00022679"/>
    </source>
</evidence>
<name>A0A1I1DKL2_9BURK</name>
<dbReference type="AlphaFoldDB" id="A0A1I1DKL2"/>
<evidence type="ECO:0000259" key="5">
    <source>
        <dbReference type="Pfam" id="PF13632"/>
    </source>
</evidence>
<feature type="domain" description="Glycosyltransferase 2-like" evidence="5">
    <location>
        <begin position="162"/>
        <end position="229"/>
    </location>
</feature>
<dbReference type="PANTHER" id="PTHR43179:SF12">
    <property type="entry name" value="GALACTOFURANOSYLTRANSFERASE GLFT2"/>
    <property type="match status" value="1"/>
</dbReference>
<dbReference type="PANTHER" id="PTHR43179">
    <property type="entry name" value="RHAMNOSYLTRANSFERASE WBBL"/>
    <property type="match status" value="1"/>
</dbReference>
<dbReference type="Pfam" id="PF00535">
    <property type="entry name" value="Glycos_transf_2"/>
    <property type="match status" value="1"/>
</dbReference>